<dbReference type="InterPro" id="IPR012886">
    <property type="entry name" value="Formiminotransferase_N"/>
</dbReference>
<dbReference type="Pfam" id="PF04961">
    <property type="entry name" value="FTCD_C"/>
    <property type="match status" value="1"/>
</dbReference>
<dbReference type="InterPro" id="IPR004227">
    <property type="entry name" value="Formiminotransferase_cat"/>
</dbReference>
<evidence type="ECO:0000259" key="22">
    <source>
        <dbReference type="SMART" id="SM01222"/>
    </source>
</evidence>
<evidence type="ECO:0000256" key="13">
    <source>
        <dbReference type="ARBA" id="ARBA00022954"/>
    </source>
</evidence>
<dbReference type="GO" id="GO:0019557">
    <property type="term" value="P:L-histidine catabolic process to glutamate and formate"/>
    <property type="evidence" value="ECO:0007669"/>
    <property type="project" value="UniProtKB-UniPathway"/>
</dbReference>
<comment type="pathway">
    <text evidence="4">Amino-acid degradation; L-histidine degradation into L-glutamate; L-glutamate from N-formimidoyl-L-glutamate (transferase route): step 1/1.</text>
</comment>
<evidence type="ECO:0000256" key="19">
    <source>
        <dbReference type="ARBA" id="ARBA00025915"/>
    </source>
</evidence>
<dbReference type="SUPFAM" id="SSF55116">
    <property type="entry name" value="Formiminotransferase domain of formiminotransferase-cyclodeaminase"/>
    <property type="match status" value="2"/>
</dbReference>
<keyword evidence="10" id="KW-0963">Cytoplasm</keyword>
<dbReference type="InterPro" id="IPR037064">
    <property type="entry name" value="Formiminotransferase_N_sf"/>
</dbReference>
<organism evidence="23 24">
    <name type="scientific">Leptotrombidium deliense</name>
    <dbReference type="NCBI Taxonomy" id="299467"/>
    <lineage>
        <taxon>Eukaryota</taxon>
        <taxon>Metazoa</taxon>
        <taxon>Ecdysozoa</taxon>
        <taxon>Arthropoda</taxon>
        <taxon>Chelicerata</taxon>
        <taxon>Arachnida</taxon>
        <taxon>Acari</taxon>
        <taxon>Acariformes</taxon>
        <taxon>Trombidiformes</taxon>
        <taxon>Prostigmata</taxon>
        <taxon>Anystina</taxon>
        <taxon>Parasitengona</taxon>
        <taxon>Trombiculoidea</taxon>
        <taxon>Trombiculidae</taxon>
        <taxon>Leptotrombidium</taxon>
    </lineage>
</organism>
<reference evidence="23 24" key="1">
    <citation type="journal article" date="2018" name="Gigascience">
        <title>Genomes of trombidid mites reveal novel predicted allergens and laterally-transferred genes associated with secondary metabolism.</title>
        <authorList>
            <person name="Dong X."/>
            <person name="Chaisiri K."/>
            <person name="Xia D."/>
            <person name="Armstrong S.D."/>
            <person name="Fang Y."/>
            <person name="Donnelly M.J."/>
            <person name="Kadowaki T."/>
            <person name="McGarry J.W."/>
            <person name="Darby A.C."/>
            <person name="Makepeace B.L."/>
        </authorList>
    </citation>
    <scope>NUCLEOTIDE SEQUENCE [LARGE SCALE GENOMIC DNA]</scope>
    <source>
        <strain evidence="23">UoL-UT</strain>
    </source>
</reference>
<dbReference type="InterPro" id="IPR036178">
    <property type="entry name" value="Formintransfe-cycloase-like_sf"/>
</dbReference>
<dbReference type="Proteomes" id="UP000288716">
    <property type="component" value="Unassembled WGS sequence"/>
</dbReference>
<evidence type="ECO:0000256" key="14">
    <source>
        <dbReference type="ARBA" id="ARBA00023034"/>
    </source>
</evidence>
<keyword evidence="15" id="KW-0206">Cytoskeleton</keyword>
<keyword evidence="14" id="KW-0333">Golgi apparatus</keyword>
<evidence type="ECO:0000256" key="4">
    <source>
        <dbReference type="ARBA" id="ARBA00005082"/>
    </source>
</evidence>
<keyword evidence="17" id="KW-0511">Multifunctional enzyme</keyword>
<evidence type="ECO:0000256" key="15">
    <source>
        <dbReference type="ARBA" id="ARBA00023212"/>
    </source>
</evidence>
<dbReference type="STRING" id="299467.A0A443SMF5"/>
<evidence type="ECO:0000256" key="16">
    <source>
        <dbReference type="ARBA" id="ARBA00023239"/>
    </source>
</evidence>
<dbReference type="GO" id="GO:0019556">
    <property type="term" value="P:L-histidine catabolic process to glutamate and formamide"/>
    <property type="evidence" value="ECO:0007669"/>
    <property type="project" value="UniProtKB-UniPathway"/>
</dbReference>
<dbReference type="EC" id="4.3.1.4" evidence="8"/>
<dbReference type="OrthoDB" id="48036at2759"/>
<sequence length="531" mass="58947">IIEAIANAIRISEGVSLLDVDPGPSTNRTVYTFVGSPDAVIEAALNAARVAYKLIDMRKHKGEHPRLGAMDVCPFIPVQSVEIEECVYCARKFAERLASELKVPVYLYGFAAHQDYRRTVPQIRAGEYEGLKDKLLLPEWKPDYGTNEFVPSWGATMAGCRKFLIAYNVNLIATKEQAHKIALNIREQGRGPNDPGRLRCVQAIGWWLSEANISQVTINLTDYEVTPIHIAYEEVCKDAKEYNLPVTGSQIVGMVPLHSILLAAEYYIKKENLFVLEEDQKVHLAINRMGLNSLGPFNPKERIIEYMLENEKFGTLAKQPVHQFVCSVADRTTAPGGGSVAANVASLGAALGAMVAKLSFGKKAFEHNESAMRRLIPILHHTSNELITFIDADTDAYNDYVSALKLPKNTAEEQAVREAAIEAGVKNAISVPLKLAQKSTTLWKPFNELATLINIATKSDLQVNKQLNVGAQCLKAGILGAYYNVKINLKDTKDLKFKKQIESEIEEIRKEAEVNVQEILQILEKRDVNTS</sequence>
<dbReference type="InterPro" id="IPR007044">
    <property type="entry name" value="Cyclodeamin/CycHdrlase"/>
</dbReference>
<gene>
    <name evidence="23" type="ORF">B4U80_00287</name>
</gene>
<dbReference type="InterPro" id="IPR037070">
    <property type="entry name" value="Formiminotransferase_C_sf"/>
</dbReference>
<dbReference type="GO" id="GO:0005794">
    <property type="term" value="C:Golgi apparatus"/>
    <property type="evidence" value="ECO:0007669"/>
    <property type="project" value="UniProtKB-SubCell"/>
</dbReference>
<comment type="subcellular location">
    <subcellularLocation>
        <location evidence="2">Cytoplasm</location>
        <location evidence="2">Cytoskeleton</location>
        <location evidence="2">Microtubule organizing center</location>
        <location evidence="2">Centrosome</location>
        <location evidence="2">Centriole</location>
    </subcellularLocation>
    <subcellularLocation>
        <location evidence="3">Golgi apparatus</location>
    </subcellularLocation>
</comment>
<dbReference type="PANTHER" id="PTHR12234:SF0">
    <property type="entry name" value="FORMIMIDOYLTRANSFERASE-CYCLODEAMINASE"/>
    <property type="match status" value="1"/>
</dbReference>
<name>A0A443SMF5_9ACAR</name>
<dbReference type="Gene3D" id="3.30.70.670">
    <property type="entry name" value="Formiminotransferase, C-terminal subdomain"/>
    <property type="match status" value="1"/>
</dbReference>
<dbReference type="UniPathway" id="UPA00379">
    <property type="reaction ID" value="UER00555"/>
</dbReference>
<dbReference type="FunFam" id="1.20.120.680:FF:000001">
    <property type="entry name" value="Formimidoyltransferase cyclodeaminase"/>
    <property type="match status" value="1"/>
</dbReference>
<keyword evidence="12" id="KW-0369">Histidine metabolism</keyword>
<evidence type="ECO:0000256" key="20">
    <source>
        <dbReference type="ARBA" id="ARBA00030029"/>
    </source>
</evidence>
<evidence type="ECO:0000256" key="10">
    <source>
        <dbReference type="ARBA" id="ARBA00022490"/>
    </source>
</evidence>
<dbReference type="GO" id="GO:0030409">
    <property type="term" value="F:glutamate formimidoyltransferase activity"/>
    <property type="evidence" value="ECO:0007669"/>
    <property type="project" value="UniProtKB-EC"/>
</dbReference>
<evidence type="ECO:0000256" key="17">
    <source>
        <dbReference type="ARBA" id="ARBA00023268"/>
    </source>
</evidence>
<comment type="function">
    <text evidence="18">Folate-dependent enzyme, that displays both transferase and deaminase activity. Serves to channel one-carbon units from formiminoglutamate to the folate pool.</text>
</comment>
<comment type="function">
    <text evidence="1">Binds and promotes bundling of vimentin filaments originating from the Golgi.</text>
</comment>
<dbReference type="InterPro" id="IPR022384">
    <property type="entry name" value="FormiminoTrfase_cat_dom_sf"/>
</dbReference>
<dbReference type="FunFam" id="3.30.990.10:FF:000001">
    <property type="entry name" value="Formimidoyltransferase cyclodeaminase"/>
    <property type="match status" value="1"/>
</dbReference>
<dbReference type="GO" id="GO:0005542">
    <property type="term" value="F:folic acid binding"/>
    <property type="evidence" value="ECO:0007669"/>
    <property type="project" value="UniProtKB-KW"/>
</dbReference>
<comment type="similarity">
    <text evidence="5">In the N-terminal section; belongs to the formiminotransferase family.</text>
</comment>
<dbReference type="FunFam" id="3.30.70.670:FF:000001">
    <property type="entry name" value="Formimidoyltransferase cyclodeaminase"/>
    <property type="match status" value="1"/>
</dbReference>
<proteinExistence type="inferred from homology"/>
<dbReference type="EMBL" id="NCKV01001247">
    <property type="protein sequence ID" value="RWS28721.1"/>
    <property type="molecule type" value="Genomic_DNA"/>
</dbReference>
<evidence type="ECO:0000256" key="9">
    <source>
        <dbReference type="ARBA" id="ARBA00017787"/>
    </source>
</evidence>
<dbReference type="InterPro" id="IPR013802">
    <property type="entry name" value="Formiminotransferase_C"/>
</dbReference>
<dbReference type="NCBIfam" id="TIGR02024">
    <property type="entry name" value="FtcD"/>
    <property type="match status" value="1"/>
</dbReference>
<dbReference type="AlphaFoldDB" id="A0A443SMF5"/>
<dbReference type="EC" id="2.1.2.5" evidence="7"/>
<dbReference type="Pfam" id="PF02971">
    <property type="entry name" value="FTCD"/>
    <property type="match status" value="1"/>
</dbReference>
<evidence type="ECO:0000256" key="18">
    <source>
        <dbReference type="ARBA" id="ARBA00025506"/>
    </source>
</evidence>
<accession>A0A443SMF5</accession>
<evidence type="ECO:0000256" key="8">
    <source>
        <dbReference type="ARBA" id="ARBA00012998"/>
    </source>
</evidence>
<dbReference type="GO" id="GO:0005814">
    <property type="term" value="C:centriole"/>
    <property type="evidence" value="ECO:0007669"/>
    <property type="project" value="UniProtKB-SubCell"/>
</dbReference>
<keyword evidence="13" id="KW-0290">Folate-binding</keyword>
<keyword evidence="24" id="KW-1185">Reference proteome</keyword>
<evidence type="ECO:0000313" key="24">
    <source>
        <dbReference type="Proteomes" id="UP000288716"/>
    </source>
</evidence>
<evidence type="ECO:0000313" key="23">
    <source>
        <dbReference type="EMBL" id="RWS28721.1"/>
    </source>
</evidence>
<feature type="non-terminal residue" evidence="23">
    <location>
        <position position="1"/>
    </location>
</feature>
<dbReference type="InterPro" id="IPR051623">
    <property type="entry name" value="FTCD"/>
</dbReference>
<evidence type="ECO:0000256" key="2">
    <source>
        <dbReference type="ARBA" id="ARBA00004114"/>
    </source>
</evidence>
<comment type="similarity">
    <text evidence="6">In the C-terminal section; belongs to the cyclodeaminase/cyclohydrolase family.</text>
</comment>
<protein>
    <recommendedName>
        <fullName evidence="9">Formimidoyltransferase-cyclodeaminase</fullName>
        <ecNumber evidence="7">2.1.2.5</ecNumber>
        <ecNumber evidence="8">4.3.1.4</ecNumber>
    </recommendedName>
    <alternativeName>
        <fullName evidence="20">Formiminotransferase-cyclodeaminase</fullName>
    </alternativeName>
</protein>
<evidence type="ECO:0000259" key="21">
    <source>
        <dbReference type="SMART" id="SM01221"/>
    </source>
</evidence>
<evidence type="ECO:0000256" key="7">
    <source>
        <dbReference type="ARBA" id="ARBA00012252"/>
    </source>
</evidence>
<evidence type="ECO:0000256" key="6">
    <source>
        <dbReference type="ARBA" id="ARBA00010825"/>
    </source>
</evidence>
<keyword evidence="11 23" id="KW-0808">Transferase</keyword>
<dbReference type="VEuPathDB" id="VectorBase:LDEU003319"/>
<comment type="caution">
    <text evidence="23">The sequence shown here is derived from an EMBL/GenBank/DDBJ whole genome shotgun (WGS) entry which is preliminary data.</text>
</comment>
<keyword evidence="16" id="KW-0456">Lyase</keyword>
<dbReference type="GO" id="GO:0030412">
    <property type="term" value="F:formimidoyltetrahydrofolate cyclodeaminase activity"/>
    <property type="evidence" value="ECO:0007669"/>
    <property type="project" value="UniProtKB-EC"/>
</dbReference>
<evidence type="ECO:0000256" key="5">
    <source>
        <dbReference type="ARBA" id="ARBA00008297"/>
    </source>
</evidence>
<evidence type="ECO:0000256" key="1">
    <source>
        <dbReference type="ARBA" id="ARBA00002680"/>
    </source>
</evidence>
<feature type="domain" description="Formiminotransferase N-terminal subdomain" evidence="22">
    <location>
        <begin position="1"/>
        <end position="162"/>
    </location>
</feature>
<dbReference type="Pfam" id="PF07837">
    <property type="entry name" value="FTCD_N"/>
    <property type="match status" value="1"/>
</dbReference>
<evidence type="ECO:0000256" key="3">
    <source>
        <dbReference type="ARBA" id="ARBA00004555"/>
    </source>
</evidence>
<dbReference type="Gene3D" id="1.20.120.680">
    <property type="entry name" value="Formiminotetrahydrofolate cyclodeaminase monomer, up-and-down helical bundle"/>
    <property type="match status" value="1"/>
</dbReference>
<comment type="subunit">
    <text evidence="19">Homooctamer, including four polyglutamate binding sites. The subunits are arranged as a tetramer of dimers, and form a planar ring-shaped structure.</text>
</comment>
<feature type="domain" description="Formiminotransferase C-terminal subdomain" evidence="21">
    <location>
        <begin position="163"/>
        <end position="307"/>
    </location>
</feature>
<dbReference type="SMART" id="SM01221">
    <property type="entry name" value="FTCD"/>
    <property type="match status" value="1"/>
</dbReference>
<dbReference type="Gene3D" id="3.30.990.10">
    <property type="entry name" value="Formiminotransferase, N-terminal subdomain"/>
    <property type="match status" value="1"/>
</dbReference>
<evidence type="ECO:0000256" key="11">
    <source>
        <dbReference type="ARBA" id="ARBA00022679"/>
    </source>
</evidence>
<dbReference type="SUPFAM" id="SSF101262">
    <property type="entry name" value="Methenyltetrahydrofolate cyclohydrolase-like"/>
    <property type="match status" value="1"/>
</dbReference>
<dbReference type="PANTHER" id="PTHR12234">
    <property type="entry name" value="FORMIMINOTRANSFERASE-CYCLODEAMINASE"/>
    <property type="match status" value="1"/>
</dbReference>
<dbReference type="SMART" id="SM01222">
    <property type="entry name" value="FTCD_N"/>
    <property type="match status" value="1"/>
</dbReference>
<evidence type="ECO:0000256" key="12">
    <source>
        <dbReference type="ARBA" id="ARBA00022808"/>
    </source>
</evidence>